<evidence type="ECO:0000256" key="1">
    <source>
        <dbReference type="SAM" id="SignalP"/>
    </source>
</evidence>
<name>A0ABV4IEJ0_9BURK</name>
<feature type="signal peptide" evidence="1">
    <location>
        <begin position="1"/>
        <end position="20"/>
    </location>
</feature>
<gene>
    <name evidence="2" type="ORF">ACBP88_12575</name>
</gene>
<dbReference type="InterPro" id="IPR025421">
    <property type="entry name" value="DUF4148"/>
</dbReference>
<comment type="caution">
    <text evidence="2">The sequence shown here is derived from an EMBL/GenBank/DDBJ whole genome shotgun (WGS) entry which is preliminary data.</text>
</comment>
<feature type="chain" id="PRO_5045415215" evidence="1">
    <location>
        <begin position="21"/>
        <end position="97"/>
    </location>
</feature>
<dbReference type="Proteomes" id="UP001567350">
    <property type="component" value="Unassembled WGS sequence"/>
</dbReference>
<sequence>MFAIRTMGAVIALASTAAFASDQTPLRADELHTDSQLTRAQVIADYQAARAAGQVVHGDNVVLRADETSTQSTVSRAEVIAQAQAARDAGLIPSGEH</sequence>
<evidence type="ECO:0000313" key="2">
    <source>
        <dbReference type="EMBL" id="MEZ2740269.1"/>
    </source>
</evidence>
<proteinExistence type="predicted"/>
<evidence type="ECO:0000313" key="3">
    <source>
        <dbReference type="Proteomes" id="UP001567350"/>
    </source>
</evidence>
<keyword evidence="3" id="KW-1185">Reference proteome</keyword>
<keyword evidence="1" id="KW-0732">Signal</keyword>
<dbReference type="RefSeq" id="WP_370892907.1">
    <property type="nucleotide sequence ID" value="NZ_JBGJLR010000014.1"/>
</dbReference>
<reference evidence="2 3" key="1">
    <citation type="submission" date="2024-08" db="EMBL/GenBank/DDBJ databases">
        <authorList>
            <person name="Feng Z."/>
            <person name="Ronholm J."/>
        </authorList>
    </citation>
    <scope>NUCLEOTIDE SEQUENCE [LARGE SCALE GENOMIC DNA]</scope>
    <source>
        <strain evidence="2 3">4-AB0-8</strain>
    </source>
</reference>
<organism evidence="2 3">
    <name type="scientific">Comamonas jiangduensis</name>
    <dbReference type="NCBI Taxonomy" id="1194168"/>
    <lineage>
        <taxon>Bacteria</taxon>
        <taxon>Pseudomonadati</taxon>
        <taxon>Pseudomonadota</taxon>
        <taxon>Betaproteobacteria</taxon>
        <taxon>Burkholderiales</taxon>
        <taxon>Comamonadaceae</taxon>
        <taxon>Comamonas</taxon>
    </lineage>
</organism>
<protein>
    <submittedName>
        <fullName evidence="2">DUF4148 domain-containing protein</fullName>
    </submittedName>
</protein>
<dbReference type="EMBL" id="JBGJLR010000014">
    <property type="protein sequence ID" value="MEZ2740269.1"/>
    <property type="molecule type" value="Genomic_DNA"/>
</dbReference>
<dbReference type="Pfam" id="PF13663">
    <property type="entry name" value="DUF4148"/>
    <property type="match status" value="1"/>
</dbReference>
<accession>A0ABV4IEJ0</accession>